<accession>A0AAD4FJA6</accession>
<protein>
    <submittedName>
        <fullName evidence="1">Uncharacterized protein</fullName>
    </submittedName>
</protein>
<dbReference type="Proteomes" id="UP001199106">
    <property type="component" value="Unassembled WGS sequence"/>
</dbReference>
<reference evidence="1" key="1">
    <citation type="submission" date="2021-07" db="EMBL/GenBank/DDBJ databases">
        <title>Genome Resource of American Ginseng Black Spot Pathogen Alternaria panax.</title>
        <authorList>
            <person name="Qiu C."/>
            <person name="Wang W."/>
            <person name="Liu Z."/>
        </authorList>
    </citation>
    <scope>NUCLEOTIDE SEQUENCE</scope>
    <source>
        <strain evidence="1">BNCC115425</strain>
    </source>
</reference>
<dbReference type="AlphaFoldDB" id="A0AAD4FJA6"/>
<gene>
    <name evidence="1" type="ORF">G6011_08503</name>
</gene>
<comment type="caution">
    <text evidence="1">The sequence shown here is derived from an EMBL/GenBank/DDBJ whole genome shotgun (WGS) entry which is preliminary data.</text>
</comment>
<evidence type="ECO:0000313" key="2">
    <source>
        <dbReference type="Proteomes" id="UP001199106"/>
    </source>
</evidence>
<evidence type="ECO:0000313" key="1">
    <source>
        <dbReference type="EMBL" id="KAG9190415.1"/>
    </source>
</evidence>
<dbReference type="EMBL" id="JAANER010000004">
    <property type="protein sequence ID" value="KAG9190415.1"/>
    <property type="molecule type" value="Genomic_DNA"/>
</dbReference>
<sequence length="265" mass="30368">MDLELHEHFASSSHIVSANYLRLSITHKSSTNLVKLQWNGHGYPRISLKDEIEAHAQHLIPADPEYMALEHTLREILKEYGLIDRGKVYEITGANIVKYKKDLEGVEEEDIVETRTKLMEYLALRKTGRVSIIRRVKHGLRKTLEGVARDGAKFINASGAAEEVIQIDKETEVEGSDEEELNAGVIDNEDEPDVWKGFAEDRVLIVQDNEEFVGILEKWDIFIKKWVYKIDEEVKDTDQICLKYVADPTISQGMSSRVLFARHLH</sequence>
<proteinExistence type="predicted"/>
<name>A0AAD4FJA6_9PLEO</name>
<organism evidence="1 2">
    <name type="scientific">Alternaria panax</name>
    <dbReference type="NCBI Taxonomy" id="48097"/>
    <lineage>
        <taxon>Eukaryota</taxon>
        <taxon>Fungi</taxon>
        <taxon>Dikarya</taxon>
        <taxon>Ascomycota</taxon>
        <taxon>Pezizomycotina</taxon>
        <taxon>Dothideomycetes</taxon>
        <taxon>Pleosporomycetidae</taxon>
        <taxon>Pleosporales</taxon>
        <taxon>Pleosporineae</taxon>
        <taxon>Pleosporaceae</taxon>
        <taxon>Alternaria</taxon>
        <taxon>Alternaria sect. Panax</taxon>
    </lineage>
</organism>
<keyword evidence="2" id="KW-1185">Reference proteome</keyword>